<dbReference type="Proteomes" id="UP000004358">
    <property type="component" value="Unassembled WGS sequence"/>
</dbReference>
<dbReference type="RefSeq" id="WP_002650538.1">
    <property type="nucleotide sequence ID" value="NZ_CH672376.1"/>
</dbReference>
<proteinExistence type="predicted"/>
<evidence type="ECO:0000313" key="2">
    <source>
        <dbReference type="EMBL" id="EAQ77200.1"/>
    </source>
</evidence>
<name>A4A229_9BACT</name>
<dbReference type="InterPro" id="IPR008969">
    <property type="entry name" value="CarboxyPept-like_regulatory"/>
</dbReference>
<protein>
    <submittedName>
        <fullName evidence="2">Uncharacterized protein</fullName>
    </submittedName>
</protein>
<reference evidence="2 3" key="1">
    <citation type="submission" date="2006-02" db="EMBL/GenBank/DDBJ databases">
        <authorList>
            <person name="Amann R."/>
            <person name="Ferriera S."/>
            <person name="Johnson J."/>
            <person name="Kravitz S."/>
            <person name="Halpern A."/>
            <person name="Remington K."/>
            <person name="Beeson K."/>
            <person name="Tran B."/>
            <person name="Rogers Y.-H."/>
            <person name="Friedman R."/>
            <person name="Venter J.C."/>
        </authorList>
    </citation>
    <scope>NUCLEOTIDE SEQUENCE [LARGE SCALE GENOMIC DNA]</scope>
    <source>
        <strain evidence="2 3">DSM 3645</strain>
    </source>
</reference>
<dbReference type="OrthoDB" id="271805at2"/>
<keyword evidence="1" id="KW-0812">Transmembrane</keyword>
<gene>
    <name evidence="2" type="ORF">DSM3645_13198</name>
</gene>
<evidence type="ECO:0000256" key="1">
    <source>
        <dbReference type="SAM" id="Phobius"/>
    </source>
</evidence>
<evidence type="ECO:0000313" key="3">
    <source>
        <dbReference type="Proteomes" id="UP000004358"/>
    </source>
</evidence>
<dbReference type="EMBL" id="AANZ01000040">
    <property type="protein sequence ID" value="EAQ77200.1"/>
    <property type="molecule type" value="Genomic_DNA"/>
</dbReference>
<feature type="transmembrane region" description="Helical" evidence="1">
    <location>
        <begin position="33"/>
        <end position="50"/>
    </location>
</feature>
<accession>A4A229</accession>
<dbReference type="SUPFAM" id="SSF49464">
    <property type="entry name" value="Carboxypeptidase regulatory domain-like"/>
    <property type="match status" value="1"/>
</dbReference>
<comment type="caution">
    <text evidence="2">The sequence shown here is derived from an EMBL/GenBank/DDBJ whole genome shotgun (WGS) entry which is preliminary data.</text>
</comment>
<keyword evidence="1" id="KW-1133">Transmembrane helix</keyword>
<keyword evidence="1" id="KW-0472">Membrane</keyword>
<sequence>MAYQVFLILLLGAAAGAATLYLPRLRLSPRISLRALLAVIAILSLPLAYLTHWRYYDRAQVGWLQIDSPQAQRLLGEVEIAADADTPTAAYTANYVDVRLLYQQAESTVRPGGALQVDFDNDRVVIQCENRLELQALVAQMKQADRRRPDQFVIRGIVVDRDGLPISGAAIDLIGPWSLENFFRTRADGSFSMPVNAPEGDGYALQIRADQNHPILTTPFSLDEKERERIARVRLPR</sequence>
<dbReference type="AlphaFoldDB" id="A4A229"/>
<dbReference type="HOGENOM" id="CLU_1168880_0_0_0"/>
<organism evidence="2 3">
    <name type="scientific">Blastopirellula marina DSM 3645</name>
    <dbReference type="NCBI Taxonomy" id="314230"/>
    <lineage>
        <taxon>Bacteria</taxon>
        <taxon>Pseudomonadati</taxon>
        <taxon>Planctomycetota</taxon>
        <taxon>Planctomycetia</taxon>
        <taxon>Pirellulales</taxon>
        <taxon>Pirellulaceae</taxon>
        <taxon>Blastopirellula</taxon>
    </lineage>
</organism>